<dbReference type="CDD" id="cd00038">
    <property type="entry name" value="CAP_ED"/>
    <property type="match status" value="2"/>
</dbReference>
<protein>
    <submittedName>
        <fullName evidence="2">Crp/Fnr family transcriptional regulator</fullName>
    </submittedName>
</protein>
<dbReference type="EMBL" id="ALNZ01000029">
    <property type="protein sequence ID" value="EKV56556.1"/>
    <property type="molecule type" value="Genomic_DNA"/>
</dbReference>
<dbReference type="GO" id="GO:0034236">
    <property type="term" value="F:protein kinase A catalytic subunit binding"/>
    <property type="evidence" value="ECO:0007669"/>
    <property type="project" value="TreeGrafter"/>
</dbReference>
<dbReference type="GeneID" id="66488330"/>
<proteinExistence type="predicted"/>
<name>A0A2U4EUY9_9SPIR</name>
<dbReference type="OrthoDB" id="308967at2"/>
<dbReference type="GO" id="GO:0030552">
    <property type="term" value="F:cAMP binding"/>
    <property type="evidence" value="ECO:0007669"/>
    <property type="project" value="TreeGrafter"/>
</dbReference>
<evidence type="ECO:0000259" key="1">
    <source>
        <dbReference type="PROSITE" id="PS50042"/>
    </source>
</evidence>
<dbReference type="AlphaFoldDB" id="A0A2U4EUY9"/>
<evidence type="ECO:0000313" key="2">
    <source>
        <dbReference type="EMBL" id="EKV56556.1"/>
    </source>
</evidence>
<dbReference type="InterPro" id="IPR014710">
    <property type="entry name" value="RmlC-like_jellyroll"/>
</dbReference>
<dbReference type="PANTHER" id="PTHR11635">
    <property type="entry name" value="CAMP-DEPENDENT PROTEIN KINASE REGULATORY CHAIN"/>
    <property type="match status" value="1"/>
</dbReference>
<evidence type="ECO:0000313" key="3">
    <source>
        <dbReference type="Proteomes" id="UP000011663"/>
    </source>
</evidence>
<dbReference type="PANTHER" id="PTHR11635:SF152">
    <property type="entry name" value="CAMP-DEPENDENT PROTEIN KINASE TYPE I REGULATORY SUBUNIT-RELATED"/>
    <property type="match status" value="1"/>
</dbReference>
<dbReference type="STRING" id="1289135.A966_09586"/>
<dbReference type="Proteomes" id="UP000011663">
    <property type="component" value="Unassembled WGS sequence"/>
</dbReference>
<dbReference type="Pfam" id="PF00027">
    <property type="entry name" value="cNMP_binding"/>
    <property type="match status" value="2"/>
</dbReference>
<feature type="domain" description="Cyclic nucleotide-binding" evidence="1">
    <location>
        <begin position="1"/>
        <end position="88"/>
    </location>
</feature>
<dbReference type="InterPro" id="IPR018490">
    <property type="entry name" value="cNMP-bd_dom_sf"/>
</dbReference>
<feature type="domain" description="Cyclic nucleotide-binding" evidence="1">
    <location>
        <begin position="179"/>
        <end position="277"/>
    </location>
</feature>
<dbReference type="InterPro" id="IPR000595">
    <property type="entry name" value="cNMP-bd_dom"/>
</dbReference>
<dbReference type="InterPro" id="IPR050503">
    <property type="entry name" value="cAMP-dep_PK_reg_su-like"/>
</dbReference>
<dbReference type="SUPFAM" id="SSF51206">
    <property type="entry name" value="cAMP-binding domain-like"/>
    <property type="match status" value="2"/>
</dbReference>
<dbReference type="GO" id="GO:0005829">
    <property type="term" value="C:cytosol"/>
    <property type="evidence" value="ECO:0007669"/>
    <property type="project" value="TreeGrafter"/>
</dbReference>
<gene>
    <name evidence="2" type="ORF">A966_09586</name>
</gene>
<dbReference type="GO" id="GO:0005952">
    <property type="term" value="C:cAMP-dependent protein kinase complex"/>
    <property type="evidence" value="ECO:0007669"/>
    <property type="project" value="InterPro"/>
</dbReference>
<comment type="caution">
    <text evidence="2">The sequence shown here is derived from an EMBL/GenBank/DDBJ whole genome shotgun (WGS) entry which is preliminary data.</text>
</comment>
<dbReference type="PROSITE" id="PS50042">
    <property type="entry name" value="CNMP_BINDING_3"/>
    <property type="match status" value="2"/>
</dbReference>
<dbReference type="GO" id="GO:0004862">
    <property type="term" value="F:cAMP-dependent protein kinase inhibitor activity"/>
    <property type="evidence" value="ECO:0007669"/>
    <property type="project" value="TreeGrafter"/>
</dbReference>
<reference evidence="2 3" key="1">
    <citation type="submission" date="2012-07" db="EMBL/GenBank/DDBJ databases">
        <title>Genome sequence of Brachyspira sp. 30446, isolated from a pig with mucohaemorrhagic colitis.</title>
        <authorList>
            <person name="Rubin J.E."/>
            <person name="Fernando C."/>
            <person name="Harding J.C.S."/>
            <person name="Hill J.E."/>
        </authorList>
    </citation>
    <scope>NUCLEOTIDE SEQUENCE [LARGE SCALE GENOMIC DNA]</scope>
    <source>
        <strain evidence="2 3">30446</strain>
    </source>
</reference>
<dbReference type="RefSeq" id="WP_008724795.1">
    <property type="nucleotide sequence ID" value="NZ_JH994111.1"/>
</dbReference>
<accession>A0A2U4EUY9</accession>
<dbReference type="Gene3D" id="2.60.120.10">
    <property type="entry name" value="Jelly Rolls"/>
    <property type="match status" value="2"/>
</dbReference>
<sequence>MINYKEITLKKNSILFISDQSPNDKFYIIKKGKILFESYFADNFQHENKKGDIIGIISAVLNEPYFSTAKVIEDIEAFEIDVREIEKIDNSEILNKIYKHLIDIMEIWAKKYYYFLSKYAKIDASSKVNIEELAKAYKNAGFDDAVLKICENNKNIEKSMGKIKKIEDPKEISKGVFNYKKGSCIFAETSLSEYIYIIKSGSVGVYSCFNGKIITRVIYSENDIFGYKDIFGKKLVTTTVMAIEDSIIKVVDKKEFENMIQTDKSLRVYLIKMMSARTYNTILRIKAINISNIILKILTVIEGLVKLELLFKRTNYISLAYTIDDILSMVFINYNDYVEREIKKIKSINITNEKNIIISNVKNFFKEYDRYKKRNSEKIEKDLF</sequence>
<organism evidence="2 3">
    <name type="scientific">Brachyspira hampsonii 30446</name>
    <dbReference type="NCBI Taxonomy" id="1289135"/>
    <lineage>
        <taxon>Bacteria</taxon>
        <taxon>Pseudomonadati</taxon>
        <taxon>Spirochaetota</taxon>
        <taxon>Spirochaetia</taxon>
        <taxon>Brachyspirales</taxon>
        <taxon>Brachyspiraceae</taxon>
        <taxon>Brachyspira</taxon>
    </lineage>
</organism>